<sequence>MPRLNILPLLLTLSLLPAVPALAQSAAHTPAARPLPATPLPAWEQLSEAQRESLLAPLRDRWNGADAGQRQRMLSHGQRWQSMSPEERDKARRGLRRFEHMSPEQREQARALFGQMRDMPPAQREALRERWSQMTPEQRKDWVRDNPPPAKPR</sequence>
<reference evidence="3 4" key="1">
    <citation type="submission" date="2021-08" db="EMBL/GenBank/DDBJ databases">
        <title>Stenotrophomonas forensis sp. nov., isolated from contaminated viral transport media.</title>
        <authorList>
            <person name="Nguyen S.V."/>
            <person name="Edwards D."/>
            <person name="Scott S."/>
            <person name="Doss J."/>
            <person name="Merid S."/>
            <person name="Zelaya E."/>
            <person name="Maza C."/>
            <person name="Mann M."/>
            <person name="Hamilton B."/>
            <person name="Blackwell R."/>
            <person name="Tran A."/>
            <person name="Hauser J."/>
        </authorList>
    </citation>
    <scope>NUCLEOTIDE SEQUENCE [LARGE SCALE GENOMIC DNA]</scope>
    <source>
        <strain evidence="3 4">DFS-20110405</strain>
    </source>
</reference>
<feature type="region of interest" description="Disordered" evidence="1">
    <location>
        <begin position="57"/>
        <end position="153"/>
    </location>
</feature>
<gene>
    <name evidence="3" type="ORF">K5L94_03670</name>
</gene>
<keyword evidence="4" id="KW-1185">Reference proteome</keyword>
<name>A0ABY7Y398_9GAMM</name>
<dbReference type="InterPro" id="IPR021455">
    <property type="entry name" value="DUF3106"/>
</dbReference>
<feature type="compositionally biased region" description="Basic and acidic residues" evidence="1">
    <location>
        <begin position="85"/>
        <end position="109"/>
    </location>
</feature>
<evidence type="ECO:0000256" key="2">
    <source>
        <dbReference type="SAM" id="SignalP"/>
    </source>
</evidence>
<dbReference type="EMBL" id="CP082270">
    <property type="protein sequence ID" value="WDM64411.1"/>
    <property type="molecule type" value="Genomic_DNA"/>
</dbReference>
<dbReference type="Proteomes" id="UP001216828">
    <property type="component" value="Chromosome"/>
</dbReference>
<feature type="signal peptide" evidence="2">
    <location>
        <begin position="1"/>
        <end position="23"/>
    </location>
</feature>
<feature type="chain" id="PRO_5046566000" evidence="2">
    <location>
        <begin position="24"/>
        <end position="153"/>
    </location>
</feature>
<evidence type="ECO:0000313" key="4">
    <source>
        <dbReference type="Proteomes" id="UP001216828"/>
    </source>
</evidence>
<evidence type="ECO:0000313" key="3">
    <source>
        <dbReference type="EMBL" id="WDM64411.1"/>
    </source>
</evidence>
<proteinExistence type="predicted"/>
<accession>A0ABY7Y398</accession>
<feature type="compositionally biased region" description="Basic and acidic residues" evidence="1">
    <location>
        <begin position="125"/>
        <end position="144"/>
    </location>
</feature>
<keyword evidence="2" id="KW-0732">Signal</keyword>
<protein>
    <submittedName>
        <fullName evidence="3">DUF3106 domain-containing protein</fullName>
    </submittedName>
</protein>
<evidence type="ECO:0000256" key="1">
    <source>
        <dbReference type="SAM" id="MobiDB-lite"/>
    </source>
</evidence>
<dbReference type="RefSeq" id="WP_053448864.1">
    <property type="nucleotide sequence ID" value="NZ_CP082270.1"/>
</dbReference>
<organism evidence="3 4">
    <name type="scientific">Stenotrophomonas forensis</name>
    <dbReference type="NCBI Taxonomy" id="2871169"/>
    <lineage>
        <taxon>Bacteria</taxon>
        <taxon>Pseudomonadati</taxon>
        <taxon>Pseudomonadota</taxon>
        <taxon>Gammaproteobacteria</taxon>
        <taxon>Lysobacterales</taxon>
        <taxon>Lysobacteraceae</taxon>
        <taxon>Stenotrophomonas</taxon>
        <taxon>Stenotrophomonas maltophilia group</taxon>
    </lineage>
</organism>
<dbReference type="Pfam" id="PF11304">
    <property type="entry name" value="DUF3106"/>
    <property type="match status" value="1"/>
</dbReference>